<evidence type="ECO:0008006" key="3">
    <source>
        <dbReference type="Google" id="ProtNLM"/>
    </source>
</evidence>
<dbReference type="GeneID" id="4156040"/>
<dbReference type="OrthoDB" id="12960at10239"/>
<dbReference type="Proteomes" id="UP000002403">
    <property type="component" value="Segment"/>
</dbReference>
<dbReference type="EMBL" id="DQ114220">
    <property type="protein sequence ID" value="AAZ93671.1"/>
    <property type="molecule type" value="Genomic_DNA"/>
</dbReference>
<name>Q1I0Y4_9CAUD</name>
<proteinExistence type="predicted"/>
<protein>
    <recommendedName>
        <fullName evidence="3">Phage tail protein</fullName>
    </recommendedName>
</protein>
<evidence type="ECO:0000313" key="2">
    <source>
        <dbReference type="Proteomes" id="UP000002403"/>
    </source>
</evidence>
<evidence type="ECO:0000313" key="1">
    <source>
        <dbReference type="EMBL" id="AAZ93671.1"/>
    </source>
</evidence>
<dbReference type="RefSeq" id="YP_654747.1">
    <property type="nucleotide sequence ID" value="NC_008193.1"/>
</dbReference>
<organism evidence="1 2">
    <name type="scientific">Pasteurella phage F108</name>
    <dbReference type="NCBI Taxonomy" id="2911430"/>
    <lineage>
        <taxon>Viruses</taxon>
        <taxon>Duplodnaviria</taxon>
        <taxon>Heunggongvirae</taxon>
        <taxon>Uroviricota</taxon>
        <taxon>Caudoviricetes</taxon>
        <taxon>Peduoviridae</taxon>
        <taxon>Irtavirus</taxon>
        <taxon>Irtavirus F108</taxon>
    </lineage>
</organism>
<keyword evidence="2" id="KW-1185">Reference proteome</keyword>
<accession>Q1I0Y4</accession>
<sequence length="198" mass="23219">MIKIKLPFWMDKGELQKIALLFEKWWAYVLSAVKFPFNILDEETCGEKILNLIAYQRDVERFDGEPIELFRKRVKYAFLNAKDAGSKAGFIRIFERLGIGKIGVGERIDGIDWDIIKIYITDQQVANNNALLNFVIRKYGRTCRRYDYEIVTFTPTVIHYGEFDHNQQVFYGKLIFKNNRVFTGNHSQTGEVYIAKLN</sequence>
<dbReference type="KEGG" id="vg:4156040"/>
<reference evidence="1 2" key="1">
    <citation type="journal article" date="2006" name="Appl. Environ. Microbiol.">
        <title>Isolation and sequencing of a temperate transducing phage for Pasteurella multocida.</title>
        <authorList>
            <person name="Campoy S."/>
            <person name="Aranda J."/>
            <person name="Alvarez G."/>
            <person name="Barbe J."/>
            <person name="Llagostera M."/>
        </authorList>
    </citation>
    <scope>NUCLEOTIDE SEQUENCE</scope>
</reference>